<protein>
    <submittedName>
        <fullName evidence="1">Uncharacterized protein</fullName>
    </submittedName>
</protein>
<organism evidence="1 2">
    <name type="scientific">Candidatus Dorea gallistercoris</name>
    <dbReference type="NCBI Taxonomy" id="2838542"/>
    <lineage>
        <taxon>Bacteria</taxon>
        <taxon>Bacillati</taxon>
        <taxon>Bacillota</taxon>
        <taxon>Clostridia</taxon>
        <taxon>Lachnospirales</taxon>
        <taxon>Lachnospiraceae</taxon>
        <taxon>Dorea</taxon>
    </lineage>
</organism>
<dbReference type="Proteomes" id="UP000824263">
    <property type="component" value="Unassembled WGS sequence"/>
</dbReference>
<name>A0A9D1R9F7_9FIRM</name>
<reference evidence="1" key="1">
    <citation type="journal article" date="2021" name="PeerJ">
        <title>Extensive microbial diversity within the chicken gut microbiome revealed by metagenomics and culture.</title>
        <authorList>
            <person name="Gilroy R."/>
            <person name="Ravi A."/>
            <person name="Getino M."/>
            <person name="Pursley I."/>
            <person name="Horton D.L."/>
            <person name="Alikhan N.F."/>
            <person name="Baker D."/>
            <person name="Gharbi K."/>
            <person name="Hall N."/>
            <person name="Watson M."/>
            <person name="Adriaenssens E.M."/>
            <person name="Foster-Nyarko E."/>
            <person name="Jarju S."/>
            <person name="Secka A."/>
            <person name="Antonio M."/>
            <person name="Oren A."/>
            <person name="Chaudhuri R.R."/>
            <person name="La Ragione R."/>
            <person name="Hildebrand F."/>
            <person name="Pallen M.J."/>
        </authorList>
    </citation>
    <scope>NUCLEOTIDE SEQUENCE</scope>
    <source>
        <strain evidence="1">ChiSxjej1B13-11762</strain>
    </source>
</reference>
<evidence type="ECO:0000313" key="2">
    <source>
        <dbReference type="Proteomes" id="UP000824263"/>
    </source>
</evidence>
<dbReference type="AlphaFoldDB" id="A0A9D1R9F7"/>
<evidence type="ECO:0000313" key="1">
    <source>
        <dbReference type="EMBL" id="HIW83719.1"/>
    </source>
</evidence>
<accession>A0A9D1R9F7</accession>
<comment type="caution">
    <text evidence="1">The sequence shown here is derived from an EMBL/GenBank/DDBJ whole genome shotgun (WGS) entry which is preliminary data.</text>
</comment>
<proteinExistence type="predicted"/>
<dbReference type="EMBL" id="DXGF01000099">
    <property type="protein sequence ID" value="HIW83719.1"/>
    <property type="molecule type" value="Genomic_DNA"/>
</dbReference>
<reference evidence="1" key="2">
    <citation type="submission" date="2021-04" db="EMBL/GenBank/DDBJ databases">
        <authorList>
            <person name="Gilroy R."/>
        </authorList>
    </citation>
    <scope>NUCLEOTIDE SEQUENCE</scope>
    <source>
        <strain evidence="1">ChiSxjej1B13-11762</strain>
    </source>
</reference>
<sequence length="61" mass="7097">MTYIACFNKYDHERHIKKITTIAMLCAISYAVNFHRDLYREKLLIQLPGCGKYDLSDTQAA</sequence>
<gene>
    <name evidence="1" type="ORF">H9873_05290</name>
</gene>